<keyword evidence="1 3" id="KW-0547">Nucleotide-binding</keyword>
<feature type="compositionally biased region" description="Basic residues" evidence="4">
    <location>
        <begin position="1"/>
        <end position="11"/>
    </location>
</feature>
<dbReference type="EMBL" id="QNRT01000001">
    <property type="protein sequence ID" value="RBP53272.1"/>
    <property type="molecule type" value="Genomic_DNA"/>
</dbReference>
<dbReference type="InterPro" id="IPR010914">
    <property type="entry name" value="RsgA_GTPase_dom"/>
</dbReference>
<dbReference type="InterPro" id="IPR004881">
    <property type="entry name" value="Ribosome_biogen_GTPase_RsgA"/>
</dbReference>
<dbReference type="GO" id="GO:0019843">
    <property type="term" value="F:rRNA binding"/>
    <property type="evidence" value="ECO:0007669"/>
    <property type="project" value="UniProtKB-KW"/>
</dbReference>
<comment type="function">
    <text evidence="3">One of several proteins that assist in the late maturation steps of the functional core of the 30S ribosomal subunit. Helps release RbfA from mature subunits. May play a role in the assembly of ribosomal proteins into the subunit. Circularly permuted GTPase that catalyzes slow GTP hydrolysis, GTPase activity is stimulated by the 30S ribosomal subunit.</text>
</comment>
<evidence type="ECO:0000313" key="8">
    <source>
        <dbReference type="Proteomes" id="UP000253083"/>
    </source>
</evidence>
<dbReference type="GO" id="GO:0005737">
    <property type="term" value="C:cytoplasm"/>
    <property type="evidence" value="ECO:0007669"/>
    <property type="project" value="UniProtKB-SubCell"/>
</dbReference>
<feature type="domain" description="EngC GTPase" evidence="5">
    <location>
        <begin position="124"/>
        <end position="275"/>
    </location>
</feature>
<keyword evidence="3" id="KW-0694">RNA-binding</keyword>
<keyword evidence="3" id="KW-0690">Ribosome biogenesis</keyword>
<feature type="binding site" evidence="3">
    <location>
        <begin position="219"/>
        <end position="227"/>
    </location>
    <ligand>
        <name>GTP</name>
        <dbReference type="ChEBI" id="CHEBI:37565"/>
    </ligand>
</feature>
<dbReference type="PROSITE" id="PS51721">
    <property type="entry name" value="G_CP"/>
    <property type="match status" value="1"/>
</dbReference>
<evidence type="ECO:0000256" key="4">
    <source>
        <dbReference type="SAM" id="MobiDB-lite"/>
    </source>
</evidence>
<dbReference type="GO" id="GO:0046872">
    <property type="term" value="F:metal ion binding"/>
    <property type="evidence" value="ECO:0007669"/>
    <property type="project" value="UniProtKB-KW"/>
</dbReference>
<dbReference type="InterPro" id="IPR027417">
    <property type="entry name" value="P-loop_NTPase"/>
</dbReference>
<comment type="subunit">
    <text evidence="3">Monomer. Associates with 30S ribosomal subunit, binds 16S rRNA.</text>
</comment>
<dbReference type="PANTHER" id="PTHR32120">
    <property type="entry name" value="SMALL RIBOSOMAL SUBUNIT BIOGENESIS GTPASE RSGA"/>
    <property type="match status" value="1"/>
</dbReference>
<dbReference type="NCBIfam" id="TIGR00157">
    <property type="entry name" value="ribosome small subunit-dependent GTPase A"/>
    <property type="match status" value="1"/>
</dbReference>
<organism evidence="7 8">
    <name type="scientific">Arenicella xantha</name>
    <dbReference type="NCBI Taxonomy" id="644221"/>
    <lineage>
        <taxon>Bacteria</taxon>
        <taxon>Pseudomonadati</taxon>
        <taxon>Pseudomonadota</taxon>
        <taxon>Gammaproteobacteria</taxon>
        <taxon>Arenicellales</taxon>
        <taxon>Arenicellaceae</taxon>
        <taxon>Arenicella</taxon>
    </lineage>
</organism>
<reference evidence="7 8" key="1">
    <citation type="submission" date="2018-06" db="EMBL/GenBank/DDBJ databases">
        <title>Genomic Encyclopedia of Type Strains, Phase IV (KMG-IV): sequencing the most valuable type-strain genomes for metagenomic binning, comparative biology and taxonomic classification.</title>
        <authorList>
            <person name="Goeker M."/>
        </authorList>
    </citation>
    <scope>NUCLEOTIDE SEQUENCE [LARGE SCALE GENOMIC DNA]</scope>
    <source>
        <strain evidence="7 8">DSM 24032</strain>
    </source>
</reference>
<comment type="similarity">
    <text evidence="3">Belongs to the TRAFAC class YlqF/YawG GTPase family. RsgA subfamily.</text>
</comment>
<dbReference type="EC" id="3.6.1.-" evidence="3"/>
<dbReference type="FunCoup" id="A0A395JSE3">
    <property type="interactions" value="385"/>
</dbReference>
<keyword evidence="3" id="KW-0963">Cytoplasm</keyword>
<dbReference type="Proteomes" id="UP000253083">
    <property type="component" value="Unassembled WGS sequence"/>
</dbReference>
<evidence type="ECO:0000256" key="1">
    <source>
        <dbReference type="ARBA" id="ARBA00022741"/>
    </source>
</evidence>
<evidence type="ECO:0000259" key="6">
    <source>
        <dbReference type="PROSITE" id="PS51721"/>
    </source>
</evidence>
<dbReference type="Gene3D" id="3.40.50.300">
    <property type="entry name" value="P-loop containing nucleotide triphosphate hydrolases"/>
    <property type="match status" value="1"/>
</dbReference>
<feature type="binding site" evidence="3">
    <location>
        <begin position="163"/>
        <end position="166"/>
    </location>
    <ligand>
        <name>GTP</name>
        <dbReference type="ChEBI" id="CHEBI:37565"/>
    </ligand>
</feature>
<name>A0A395JSE3_9GAMM</name>
<feature type="domain" description="CP-type G" evidence="6">
    <location>
        <begin position="116"/>
        <end position="277"/>
    </location>
</feature>
<feature type="binding site" evidence="3">
    <location>
        <position position="314"/>
    </location>
    <ligand>
        <name>Zn(2+)</name>
        <dbReference type="ChEBI" id="CHEBI:29105"/>
    </ligand>
</feature>
<proteinExistence type="inferred from homology"/>
<feature type="compositionally biased region" description="Basic and acidic residues" evidence="4">
    <location>
        <begin position="12"/>
        <end position="32"/>
    </location>
</feature>
<keyword evidence="8" id="KW-1185">Reference proteome</keyword>
<dbReference type="GO" id="GO:0003924">
    <property type="term" value="F:GTPase activity"/>
    <property type="evidence" value="ECO:0007669"/>
    <property type="project" value="UniProtKB-UniRule"/>
</dbReference>
<comment type="subcellular location">
    <subcellularLocation>
        <location evidence="3">Cytoplasm</location>
    </subcellularLocation>
</comment>
<protein>
    <recommendedName>
        <fullName evidence="3">Small ribosomal subunit biogenesis GTPase RsgA</fullName>
        <ecNumber evidence="3">3.6.1.-</ecNumber>
    </recommendedName>
</protein>
<dbReference type="RefSeq" id="WP_113952859.1">
    <property type="nucleotide sequence ID" value="NZ_QNRT01000001.1"/>
</dbReference>
<sequence length="353" mass="39385">MSQRKLNRRQAWRAEKIQAERSARSQKEERNLSRQVQSGLLSSEQTGLVICRYSKHFEIEAMEGQDQGEIHKCTARTNLGSIVAGDQVTWRAGSDGTGVIEARLERRSILERPDNFGKLKPVAANIDQMLIVIACEPTPQINLIDRYLVAAELMHVRPIIVLNKADLLNDQNSSELNALLEIYQSLGYHVEKIISSRHQPAELADLPSLIDQRTSIVVGQSGVGKSSFINTLLPEANLAVGDLSTSTREGTHTTTQAKLFHLPCGGQLIDSPGIRDFSLWHIDPPQLQQGFIEIAALLGQCRFRDCKHEHEPGCAILLAAEQETIHPLRFESYERIKAAILDQQSRGLNLDSY</sequence>
<dbReference type="HAMAP" id="MF_01820">
    <property type="entry name" value="GTPase_RsgA"/>
    <property type="match status" value="1"/>
</dbReference>
<keyword evidence="3" id="KW-0479">Metal-binding</keyword>
<evidence type="ECO:0000259" key="5">
    <source>
        <dbReference type="PROSITE" id="PS50936"/>
    </source>
</evidence>
<dbReference type="AlphaFoldDB" id="A0A395JSE3"/>
<evidence type="ECO:0000256" key="2">
    <source>
        <dbReference type="ARBA" id="ARBA00023134"/>
    </source>
</evidence>
<evidence type="ECO:0000313" key="7">
    <source>
        <dbReference type="EMBL" id="RBP53272.1"/>
    </source>
</evidence>
<dbReference type="CDD" id="cd01854">
    <property type="entry name" value="YjeQ_EngC"/>
    <property type="match status" value="1"/>
</dbReference>
<dbReference type="PANTHER" id="PTHR32120:SF11">
    <property type="entry name" value="SMALL RIBOSOMAL SUBUNIT BIOGENESIS GTPASE RSGA 1, MITOCHONDRIAL-RELATED"/>
    <property type="match status" value="1"/>
</dbReference>
<dbReference type="GO" id="GO:0005525">
    <property type="term" value="F:GTP binding"/>
    <property type="evidence" value="ECO:0007669"/>
    <property type="project" value="UniProtKB-UniRule"/>
</dbReference>
<dbReference type="GO" id="GO:0042274">
    <property type="term" value="P:ribosomal small subunit biogenesis"/>
    <property type="evidence" value="ECO:0007669"/>
    <property type="project" value="UniProtKB-UniRule"/>
</dbReference>
<dbReference type="InterPro" id="IPR030378">
    <property type="entry name" value="G_CP_dom"/>
</dbReference>
<keyword evidence="3" id="KW-0378">Hydrolase</keyword>
<dbReference type="SUPFAM" id="SSF52540">
    <property type="entry name" value="P-loop containing nucleoside triphosphate hydrolases"/>
    <property type="match status" value="1"/>
</dbReference>
<keyword evidence="3" id="KW-0862">Zinc</keyword>
<feature type="region of interest" description="Disordered" evidence="4">
    <location>
        <begin position="1"/>
        <end position="37"/>
    </location>
</feature>
<keyword evidence="2 3" id="KW-0342">GTP-binding</keyword>
<dbReference type="InterPro" id="IPR012340">
    <property type="entry name" value="NA-bd_OB-fold"/>
</dbReference>
<feature type="binding site" evidence="3">
    <location>
        <position position="306"/>
    </location>
    <ligand>
        <name>Zn(2+)</name>
        <dbReference type="ChEBI" id="CHEBI:29105"/>
    </ligand>
</feature>
<comment type="caution">
    <text evidence="7">The sequence shown here is derived from an EMBL/GenBank/DDBJ whole genome shotgun (WGS) entry which is preliminary data.</text>
</comment>
<dbReference type="Gene3D" id="1.10.40.50">
    <property type="entry name" value="Probable gtpase engc, domain 3"/>
    <property type="match status" value="1"/>
</dbReference>
<accession>A0A395JSE3</accession>
<comment type="cofactor">
    <cofactor evidence="3">
        <name>Zn(2+)</name>
        <dbReference type="ChEBI" id="CHEBI:29105"/>
    </cofactor>
    <text evidence="3">Binds 1 zinc ion per subunit.</text>
</comment>
<gene>
    <name evidence="3" type="primary">rsgA</name>
    <name evidence="7" type="ORF">DFR28_101658</name>
</gene>
<evidence type="ECO:0000256" key="3">
    <source>
        <dbReference type="HAMAP-Rule" id="MF_01820"/>
    </source>
</evidence>
<dbReference type="PROSITE" id="PS50936">
    <property type="entry name" value="ENGC_GTPASE"/>
    <property type="match status" value="1"/>
</dbReference>
<keyword evidence="3" id="KW-0699">rRNA-binding</keyword>
<dbReference type="Pfam" id="PF03193">
    <property type="entry name" value="RsgA_GTPase"/>
    <property type="match status" value="1"/>
</dbReference>
<feature type="binding site" evidence="3">
    <location>
        <position position="308"/>
    </location>
    <ligand>
        <name>Zn(2+)</name>
        <dbReference type="ChEBI" id="CHEBI:29105"/>
    </ligand>
</feature>
<dbReference type="Gene3D" id="2.40.50.140">
    <property type="entry name" value="Nucleic acid-binding proteins"/>
    <property type="match status" value="1"/>
</dbReference>
<dbReference type="OrthoDB" id="9809485at2"/>
<feature type="binding site" evidence="3">
    <location>
        <position position="301"/>
    </location>
    <ligand>
        <name>Zn(2+)</name>
        <dbReference type="ChEBI" id="CHEBI:29105"/>
    </ligand>
</feature>
<dbReference type="InParanoid" id="A0A395JSE3"/>
<dbReference type="NCBIfam" id="NF008931">
    <property type="entry name" value="PRK12288.1"/>
    <property type="match status" value="1"/>
</dbReference>